<keyword evidence="1" id="KW-1133">Transmembrane helix</keyword>
<feature type="transmembrane region" description="Helical" evidence="1">
    <location>
        <begin position="114"/>
        <end position="133"/>
    </location>
</feature>
<dbReference type="Proteomes" id="UP001595617">
    <property type="component" value="Unassembled WGS sequence"/>
</dbReference>
<sequence length="142" mass="16123">MENFKTLTHKQTLGVLCLMSISFWFLFALVFRLYWQTSLPIEEQRVLFWMWLIVASLVFVVSLYSIFWLFNISPRNRPSAGIALTAPAMCLDVFTTQFIEVWLPSAGAFDDRHYAALIIGGVAIILLVCLASSGERHKSESA</sequence>
<dbReference type="InterPro" id="IPR020509">
    <property type="entry name" value="Uncharacterised_YnzE"/>
</dbReference>
<organism evidence="2 3">
    <name type="scientific">Saccharospirillum mangrovi</name>
    <dbReference type="NCBI Taxonomy" id="2161747"/>
    <lineage>
        <taxon>Bacteria</taxon>
        <taxon>Pseudomonadati</taxon>
        <taxon>Pseudomonadota</taxon>
        <taxon>Gammaproteobacteria</taxon>
        <taxon>Oceanospirillales</taxon>
        <taxon>Saccharospirillaceae</taxon>
        <taxon>Saccharospirillum</taxon>
    </lineage>
</organism>
<gene>
    <name evidence="2" type="ORF">ACFOOG_00675</name>
</gene>
<evidence type="ECO:0000256" key="1">
    <source>
        <dbReference type="SAM" id="Phobius"/>
    </source>
</evidence>
<keyword evidence="3" id="KW-1185">Reference proteome</keyword>
<reference evidence="3" key="1">
    <citation type="journal article" date="2019" name="Int. J. Syst. Evol. Microbiol.">
        <title>The Global Catalogue of Microorganisms (GCM) 10K type strain sequencing project: providing services to taxonomists for standard genome sequencing and annotation.</title>
        <authorList>
            <consortium name="The Broad Institute Genomics Platform"/>
            <consortium name="The Broad Institute Genome Sequencing Center for Infectious Disease"/>
            <person name="Wu L."/>
            <person name="Ma J."/>
        </authorList>
    </citation>
    <scope>NUCLEOTIDE SEQUENCE [LARGE SCALE GENOMIC DNA]</scope>
    <source>
        <strain evidence="3">IBRC 10765</strain>
    </source>
</reference>
<dbReference type="Pfam" id="PF17329">
    <property type="entry name" value="DUF5367"/>
    <property type="match status" value="1"/>
</dbReference>
<comment type="caution">
    <text evidence="2">The sequence shown here is derived from an EMBL/GenBank/DDBJ whole genome shotgun (WGS) entry which is preliminary data.</text>
</comment>
<evidence type="ECO:0000313" key="2">
    <source>
        <dbReference type="EMBL" id="MFC3851329.1"/>
    </source>
</evidence>
<keyword evidence="1" id="KW-0472">Membrane</keyword>
<feature type="transmembrane region" description="Helical" evidence="1">
    <location>
        <begin position="12"/>
        <end position="35"/>
    </location>
</feature>
<feature type="transmembrane region" description="Helical" evidence="1">
    <location>
        <begin position="47"/>
        <end position="70"/>
    </location>
</feature>
<dbReference type="RefSeq" id="WP_380692468.1">
    <property type="nucleotide sequence ID" value="NZ_JBHRYR010000002.1"/>
</dbReference>
<feature type="transmembrane region" description="Helical" evidence="1">
    <location>
        <begin position="82"/>
        <end position="102"/>
    </location>
</feature>
<name>A0ABV7ZTU4_9GAMM</name>
<accession>A0ABV7ZTU4</accession>
<dbReference type="EMBL" id="JBHRYR010000002">
    <property type="protein sequence ID" value="MFC3851329.1"/>
    <property type="molecule type" value="Genomic_DNA"/>
</dbReference>
<evidence type="ECO:0000313" key="3">
    <source>
        <dbReference type="Proteomes" id="UP001595617"/>
    </source>
</evidence>
<protein>
    <submittedName>
        <fullName evidence="2">DUF5367 family protein</fullName>
    </submittedName>
</protein>
<keyword evidence="1" id="KW-0812">Transmembrane</keyword>
<proteinExistence type="predicted"/>